<gene>
    <name evidence="3" type="ORF">SAMN02745194_02036</name>
</gene>
<proteinExistence type="inferred from homology"/>
<keyword evidence="4" id="KW-1185">Reference proteome</keyword>
<dbReference type="InterPro" id="IPR005064">
    <property type="entry name" value="BUG"/>
</dbReference>
<dbReference type="Gene3D" id="3.40.190.150">
    <property type="entry name" value="Bordetella uptake gene, domain 1"/>
    <property type="match status" value="1"/>
</dbReference>
<keyword evidence="3" id="KW-0675">Receptor</keyword>
<organism evidence="3 4">
    <name type="scientific">Muricoccus roseus</name>
    <dbReference type="NCBI Taxonomy" id="198092"/>
    <lineage>
        <taxon>Bacteria</taxon>
        <taxon>Pseudomonadati</taxon>
        <taxon>Pseudomonadota</taxon>
        <taxon>Alphaproteobacteria</taxon>
        <taxon>Acetobacterales</taxon>
        <taxon>Roseomonadaceae</taxon>
        <taxon>Muricoccus</taxon>
    </lineage>
</organism>
<dbReference type="Pfam" id="PF03401">
    <property type="entry name" value="TctC"/>
    <property type="match status" value="1"/>
</dbReference>
<accession>A0A1M6HKE1</accession>
<protein>
    <submittedName>
        <fullName evidence="3">Tripartite-type tricarboxylate transporter, receptor component TctC</fullName>
    </submittedName>
</protein>
<dbReference type="AlphaFoldDB" id="A0A1M6HKE1"/>
<sequence>MIARRALLASALAAPRIASAQGASWPGDRQVKVIVPLAPGGTADVFARLISSRMSERSGGRGSMVVENRTGGGNAVGWQAAARAAPDGNTLLMTDNSLAMSAPLRRDLGFDPQADLVPVCRVADLAPVICVPDRSPIRTVQDLVAAAQRRPGEMFYGSGGNGSAPHLASELLQDVAGIRMNHVSYRGMAQASQDLAAGRLDMAIAALPTVAGLLRDGGQIRVIAVGAGERAPALPDVPTVRESGLDYALAFWFGLFAPKGTSAEAAAAMSQAMVQVIREPYVTGRLEELGAVVVASDPDSFRAAIRSEVALWERIVRERKIVL</sequence>
<evidence type="ECO:0000256" key="2">
    <source>
        <dbReference type="SAM" id="SignalP"/>
    </source>
</evidence>
<dbReference type="Gene3D" id="3.40.190.10">
    <property type="entry name" value="Periplasmic binding protein-like II"/>
    <property type="match status" value="1"/>
</dbReference>
<feature type="signal peptide" evidence="2">
    <location>
        <begin position="1"/>
        <end position="20"/>
    </location>
</feature>
<dbReference type="PANTHER" id="PTHR42928">
    <property type="entry name" value="TRICARBOXYLATE-BINDING PROTEIN"/>
    <property type="match status" value="1"/>
</dbReference>
<feature type="chain" id="PRO_5013178127" evidence="2">
    <location>
        <begin position="21"/>
        <end position="323"/>
    </location>
</feature>
<evidence type="ECO:0000313" key="3">
    <source>
        <dbReference type="EMBL" id="SHJ22625.1"/>
    </source>
</evidence>
<dbReference type="STRING" id="198092.SAMN02745194_02036"/>
<name>A0A1M6HKE1_9PROT</name>
<dbReference type="CDD" id="cd07012">
    <property type="entry name" value="PBP2_Bug_TTT"/>
    <property type="match status" value="1"/>
</dbReference>
<keyword evidence="2" id="KW-0732">Signal</keyword>
<comment type="similarity">
    <text evidence="1">Belongs to the UPF0065 (bug) family.</text>
</comment>
<dbReference type="InterPro" id="IPR042100">
    <property type="entry name" value="Bug_dom1"/>
</dbReference>
<dbReference type="EMBL" id="FQZF01000010">
    <property type="protein sequence ID" value="SHJ22625.1"/>
    <property type="molecule type" value="Genomic_DNA"/>
</dbReference>
<evidence type="ECO:0000256" key="1">
    <source>
        <dbReference type="ARBA" id="ARBA00006987"/>
    </source>
</evidence>
<dbReference type="PANTHER" id="PTHR42928:SF5">
    <property type="entry name" value="BLR1237 PROTEIN"/>
    <property type="match status" value="1"/>
</dbReference>
<dbReference type="PIRSF" id="PIRSF017082">
    <property type="entry name" value="YflP"/>
    <property type="match status" value="1"/>
</dbReference>
<dbReference type="Proteomes" id="UP000184387">
    <property type="component" value="Unassembled WGS sequence"/>
</dbReference>
<evidence type="ECO:0000313" key="4">
    <source>
        <dbReference type="Proteomes" id="UP000184387"/>
    </source>
</evidence>
<reference evidence="3 4" key="1">
    <citation type="submission" date="2016-11" db="EMBL/GenBank/DDBJ databases">
        <authorList>
            <person name="Jaros S."/>
            <person name="Januszkiewicz K."/>
            <person name="Wedrychowicz H."/>
        </authorList>
    </citation>
    <scope>NUCLEOTIDE SEQUENCE [LARGE SCALE GENOMIC DNA]</scope>
    <source>
        <strain evidence="3 4">DSM 14916</strain>
    </source>
</reference>
<dbReference type="RefSeq" id="WP_073134258.1">
    <property type="nucleotide sequence ID" value="NZ_FQZF01000010.1"/>
</dbReference>
<dbReference type="OrthoDB" id="7247124at2"/>
<dbReference type="SUPFAM" id="SSF53850">
    <property type="entry name" value="Periplasmic binding protein-like II"/>
    <property type="match status" value="1"/>
</dbReference>